<dbReference type="AlphaFoldDB" id="A0A2D3L716"/>
<organism evidence="1 2">
    <name type="scientific">Prevotella intermedia</name>
    <dbReference type="NCBI Taxonomy" id="28131"/>
    <lineage>
        <taxon>Bacteria</taxon>
        <taxon>Pseudomonadati</taxon>
        <taxon>Bacteroidota</taxon>
        <taxon>Bacteroidia</taxon>
        <taxon>Bacteroidales</taxon>
        <taxon>Prevotellaceae</taxon>
        <taxon>Prevotella</taxon>
    </lineage>
</organism>
<sequence>MEQLGFFGFENLSKEEVEKILRDFDDSGCHYKYDTDWENGICRAFEIFGEVPFGYEEMVSAEPLWDHEHWVNEYKETFKDWKTHQTNARLIHLYGKNFRDLFKL</sequence>
<gene>
    <name evidence="1" type="ORF">CTM62_06340</name>
</gene>
<accession>A0A2D3L716</accession>
<dbReference type="EMBL" id="CP024723">
    <property type="protein sequence ID" value="ATV26374.1"/>
    <property type="molecule type" value="Genomic_DNA"/>
</dbReference>
<dbReference type="RefSeq" id="WP_100019341.1">
    <property type="nucleotide sequence ID" value="NZ_CP024723.1"/>
</dbReference>
<name>A0A2D3L716_PREIN</name>
<protein>
    <submittedName>
        <fullName evidence="1">Uncharacterized protein</fullName>
    </submittedName>
</protein>
<evidence type="ECO:0000313" key="1">
    <source>
        <dbReference type="EMBL" id="ATV26374.1"/>
    </source>
</evidence>
<dbReference type="Proteomes" id="UP000229630">
    <property type="component" value="Chromosome 1"/>
</dbReference>
<evidence type="ECO:0000313" key="2">
    <source>
        <dbReference type="Proteomes" id="UP000229630"/>
    </source>
</evidence>
<proteinExistence type="predicted"/>
<reference evidence="1 2" key="1">
    <citation type="submission" date="2017-11" db="EMBL/GenBank/DDBJ databases">
        <title>Genome sequencing of Prevotella intermedia KCOM 2837.</title>
        <authorList>
            <person name="Kook J.-K."/>
            <person name="Park S.-N."/>
            <person name="Lim Y.K."/>
        </authorList>
    </citation>
    <scope>NUCLEOTIDE SEQUENCE [LARGE SCALE GENOMIC DNA]</scope>
    <source>
        <strain evidence="1 2">KCOM 2837</strain>
    </source>
</reference>